<gene>
    <name evidence="2" type="ORF">MRAB57_3031</name>
</gene>
<evidence type="ECO:0000313" key="2">
    <source>
        <dbReference type="EMBL" id="SPM35209.1"/>
    </source>
</evidence>
<name>A0A2U3NUM8_9MYCO</name>
<evidence type="ECO:0000313" key="3">
    <source>
        <dbReference type="Proteomes" id="UP000240988"/>
    </source>
</evidence>
<dbReference type="GO" id="GO:0016491">
    <property type="term" value="F:oxidoreductase activity"/>
    <property type="evidence" value="ECO:0007669"/>
    <property type="project" value="InterPro"/>
</dbReference>
<dbReference type="RefSeq" id="WP_077088085.1">
    <property type="nucleotide sequence ID" value="NZ_LT721901.1"/>
</dbReference>
<dbReference type="PANTHER" id="PTHR37539">
    <property type="entry name" value="SECRETED PROTEIN-RELATED"/>
    <property type="match status" value="1"/>
</dbReference>
<accession>A0A2U3NUM8</accession>
<dbReference type="EMBL" id="FUFA01000004">
    <property type="protein sequence ID" value="SPM35209.1"/>
    <property type="molecule type" value="Genomic_DNA"/>
</dbReference>
<organism evidence="2 3">
    <name type="scientific">Mycobacterium rhizamassiliense</name>
    <dbReference type="NCBI Taxonomy" id="1841860"/>
    <lineage>
        <taxon>Bacteria</taxon>
        <taxon>Bacillati</taxon>
        <taxon>Actinomycetota</taxon>
        <taxon>Actinomycetes</taxon>
        <taxon>Mycobacteriales</taxon>
        <taxon>Mycobacteriaceae</taxon>
        <taxon>Mycobacterium</taxon>
    </lineage>
</organism>
<dbReference type="OrthoDB" id="7614910at2"/>
<dbReference type="InterPro" id="IPR018713">
    <property type="entry name" value="MPAB/Lcp_cat_dom"/>
</dbReference>
<sequence>MVTYYPELAKRVRSQRDLQPDLYGDFDFDRQPDRLATEPDVETALPSWAGDRAPILADDRVMELISTATLLGDIVADPYAALMNSYSLTQLIDMLKTACREGVEAVPDAPPELVAFIAAMEATPQWLDFDLVREGARQERIPAALLAPFITRGAFIATFTNSYAALPMALTGALSGKRAARRVNETASFFAVTTLPGALDRYGPGFEAAAMVRLMHSMVRYNALKRSVKGGRKWDTAIYGMPVPQVDQMPAGMIGQYLLALKAKQEGRKEFTAEERAVVEFARYRCFLLGLPEELLPAEPAGIIHVMHARSGLLRHGFDSICQELVRGTMSAYLRPGTSLFDRCAEAVEKSFSKFTFVRTFCGGNNDVAEAMGVTMGPTDLVRIALTAPFILGRFSVVSRASRIPVLRDVTDAYVIGLLKLRLATYGKPEFTTDSTHYTPVAH</sequence>
<keyword evidence="3" id="KW-1185">Reference proteome</keyword>
<dbReference type="InterPro" id="IPR037473">
    <property type="entry name" value="Lcp-like"/>
</dbReference>
<protein>
    <recommendedName>
        <fullName evidence="1">ER-bound oxygenase mpaB/mpaB'/Rubber oxygenase catalytic domain-containing protein</fullName>
    </recommendedName>
</protein>
<dbReference type="PANTHER" id="PTHR37539:SF1">
    <property type="entry name" value="ER-BOUND OXYGENASE MPAB_MPAB'_RUBBER OXYGENASE CATALYTIC DOMAIN-CONTAINING PROTEIN"/>
    <property type="match status" value="1"/>
</dbReference>
<dbReference type="Pfam" id="PF09995">
    <property type="entry name" value="MPAB_Lcp_cat"/>
    <property type="match status" value="1"/>
</dbReference>
<proteinExistence type="predicted"/>
<feature type="domain" description="ER-bound oxygenase mpaB/mpaB'/Rubber oxygenase catalytic" evidence="1">
    <location>
        <begin position="164"/>
        <end position="310"/>
    </location>
</feature>
<dbReference type="AlphaFoldDB" id="A0A2U3NUM8"/>
<reference evidence="2 3" key="1">
    <citation type="submission" date="2017-01" db="EMBL/GenBank/DDBJ databases">
        <authorList>
            <consortium name="Urmite Genomes"/>
        </authorList>
    </citation>
    <scope>NUCLEOTIDE SEQUENCE [LARGE SCALE GENOMIC DNA]</scope>
    <source>
        <strain evidence="2 3">AB57</strain>
    </source>
</reference>
<evidence type="ECO:0000259" key="1">
    <source>
        <dbReference type="Pfam" id="PF09995"/>
    </source>
</evidence>
<dbReference type="STRING" id="1841860.GCA_900157375_03033"/>
<dbReference type="Proteomes" id="UP000240988">
    <property type="component" value="Unassembled WGS sequence"/>
</dbReference>